<gene>
    <name evidence="1" type="ORF">NECHADRAFT_56114</name>
</gene>
<protein>
    <recommendedName>
        <fullName evidence="3">Ankyrin repeat protein</fullName>
    </recommendedName>
</protein>
<dbReference type="KEGG" id="nhe:NECHADRAFT_56114"/>
<dbReference type="SUPFAM" id="SSF48403">
    <property type="entry name" value="Ankyrin repeat"/>
    <property type="match status" value="1"/>
</dbReference>
<dbReference type="RefSeq" id="XP_003039475.1">
    <property type="nucleotide sequence ID" value="XM_003039429.1"/>
</dbReference>
<feature type="non-terminal residue" evidence="1">
    <location>
        <position position="1"/>
    </location>
</feature>
<organism evidence="1 2">
    <name type="scientific">Fusarium vanettenii (strain ATCC MYA-4622 / CBS 123669 / FGSC 9596 / NRRL 45880 / 77-13-4)</name>
    <name type="common">Fusarium solani subsp. pisi</name>
    <dbReference type="NCBI Taxonomy" id="660122"/>
    <lineage>
        <taxon>Eukaryota</taxon>
        <taxon>Fungi</taxon>
        <taxon>Dikarya</taxon>
        <taxon>Ascomycota</taxon>
        <taxon>Pezizomycotina</taxon>
        <taxon>Sordariomycetes</taxon>
        <taxon>Hypocreomycetidae</taxon>
        <taxon>Hypocreales</taxon>
        <taxon>Nectriaceae</taxon>
        <taxon>Fusarium</taxon>
        <taxon>Fusarium solani species complex</taxon>
        <taxon>Fusarium vanettenii</taxon>
    </lineage>
</organism>
<evidence type="ECO:0008006" key="3">
    <source>
        <dbReference type="Google" id="ProtNLM"/>
    </source>
</evidence>
<dbReference type="InParanoid" id="C7ZQD9"/>
<proteinExistence type="predicted"/>
<keyword evidence="2" id="KW-1185">Reference proteome</keyword>
<dbReference type="EMBL" id="GG698989">
    <property type="protein sequence ID" value="EEU33762.1"/>
    <property type="molecule type" value="Genomic_DNA"/>
</dbReference>
<dbReference type="GeneID" id="9667003"/>
<accession>C7ZQD9</accession>
<dbReference type="Gene3D" id="1.25.40.20">
    <property type="entry name" value="Ankyrin repeat-containing domain"/>
    <property type="match status" value="1"/>
</dbReference>
<reference evidence="1 2" key="1">
    <citation type="journal article" date="2009" name="PLoS Genet.">
        <title>The genome of Nectria haematococca: contribution of supernumerary chromosomes to gene expansion.</title>
        <authorList>
            <person name="Coleman J.J."/>
            <person name="Rounsley S.D."/>
            <person name="Rodriguez-Carres M."/>
            <person name="Kuo A."/>
            <person name="Wasmann C.C."/>
            <person name="Grimwood J."/>
            <person name="Schmutz J."/>
            <person name="Taga M."/>
            <person name="White G.J."/>
            <person name="Zhou S."/>
            <person name="Schwartz D.C."/>
            <person name="Freitag M."/>
            <person name="Ma L.J."/>
            <person name="Danchin E.G."/>
            <person name="Henrissat B."/>
            <person name="Coutinho P.M."/>
            <person name="Nelson D.R."/>
            <person name="Straney D."/>
            <person name="Napoli C.A."/>
            <person name="Barker B.M."/>
            <person name="Gribskov M."/>
            <person name="Rep M."/>
            <person name="Kroken S."/>
            <person name="Molnar I."/>
            <person name="Rensing C."/>
            <person name="Kennell J.C."/>
            <person name="Zamora J."/>
            <person name="Farman M.L."/>
            <person name="Selker E.U."/>
            <person name="Salamov A."/>
            <person name="Shapiro H."/>
            <person name="Pangilinan J."/>
            <person name="Lindquist E."/>
            <person name="Lamers C."/>
            <person name="Grigoriev I.V."/>
            <person name="Geiser D.M."/>
            <person name="Covert S.F."/>
            <person name="Temporini E."/>
            <person name="Vanetten H.D."/>
        </authorList>
    </citation>
    <scope>NUCLEOTIDE SEQUENCE [LARGE SCALE GENOMIC DNA]</scope>
    <source>
        <strain evidence="2">ATCC MYA-4622 / CBS 123669 / FGSC 9596 / NRRL 45880 / 77-13-4</strain>
    </source>
</reference>
<dbReference type="InterPro" id="IPR036770">
    <property type="entry name" value="Ankyrin_rpt-contain_sf"/>
</dbReference>
<evidence type="ECO:0000313" key="1">
    <source>
        <dbReference type="EMBL" id="EEU33762.1"/>
    </source>
</evidence>
<evidence type="ECO:0000313" key="2">
    <source>
        <dbReference type="Proteomes" id="UP000005206"/>
    </source>
</evidence>
<dbReference type="AlphaFoldDB" id="C7ZQD9"/>
<sequence>GRTTLHYSTIKGNLTANILHFLCDEIRLSTGLRDSHRKTPLDYAVKIGKKDHNPNLFNPD</sequence>
<dbReference type="Proteomes" id="UP000005206">
    <property type="component" value="Unassembled WGS sequence"/>
</dbReference>
<dbReference type="VEuPathDB" id="FungiDB:NECHADRAFT_56114"/>
<name>C7ZQD9_FUSV7</name>
<dbReference type="HOGENOM" id="CLU_2948156_0_0_1"/>
<dbReference type="OrthoDB" id="448455at2759"/>